<feature type="transmembrane region" description="Helical" evidence="12">
    <location>
        <begin position="7"/>
        <end position="31"/>
    </location>
</feature>
<dbReference type="RefSeq" id="WP_123351833.1">
    <property type="nucleotide sequence ID" value="NZ_CP027432.2"/>
</dbReference>
<sequence length="294" mass="32255">MFSFLMLIIMNIAVMASIYLSLFLIELIFGVRIDPQSVTGLAIIAVIIGFSGSIISLLMSKWMAIKSMGVRVIETPQSEAERWLVETTHKLADAAGIPRPEVGIFDGPPNAFATGPSKSNSLVAVSTSLFDLMDTKEIEGVLAHEINHIKNGDMITMTLVQGVLNSLVFFVSRIIANILAPKDDNGNPNPFAYMAISFALELLLSVFASMIAMWFSRYREYKADAGAVKIDGPYGIYYALAKLGQIPKDQVALPQEMKAFGIVGFFSELFSSHPPIPKRLENIKKVARELGYNV</sequence>
<dbReference type="EMBL" id="CP027432">
    <property type="protein sequence ID" value="QCI28352.1"/>
    <property type="molecule type" value="Genomic_DNA"/>
</dbReference>
<keyword evidence="4 12" id="KW-0645">Protease</keyword>
<keyword evidence="9 12" id="KW-1133">Transmembrane helix</keyword>
<evidence type="ECO:0000256" key="12">
    <source>
        <dbReference type="HAMAP-Rule" id="MF_00188"/>
    </source>
</evidence>
<dbReference type="GO" id="GO:0004222">
    <property type="term" value="F:metalloendopeptidase activity"/>
    <property type="evidence" value="ECO:0007669"/>
    <property type="project" value="UniProtKB-UniRule"/>
</dbReference>
<keyword evidence="11 12" id="KW-0472">Membrane</keyword>
<evidence type="ECO:0000256" key="11">
    <source>
        <dbReference type="ARBA" id="ARBA00023136"/>
    </source>
</evidence>
<dbReference type="InterPro" id="IPR022919">
    <property type="entry name" value="Pept_M48_protease_HtpX"/>
</dbReference>
<dbReference type="PANTHER" id="PTHR43221">
    <property type="entry name" value="PROTEASE HTPX"/>
    <property type="match status" value="1"/>
</dbReference>
<evidence type="ECO:0000256" key="2">
    <source>
        <dbReference type="ARBA" id="ARBA00009779"/>
    </source>
</evidence>
<evidence type="ECO:0000256" key="5">
    <source>
        <dbReference type="ARBA" id="ARBA00022692"/>
    </source>
</evidence>
<dbReference type="AlphaFoldDB" id="A0AAJ4UYL5"/>
<evidence type="ECO:0000313" key="14">
    <source>
        <dbReference type="EMBL" id="QCI28352.1"/>
    </source>
</evidence>
<feature type="binding site" evidence="12">
    <location>
        <position position="144"/>
    </location>
    <ligand>
        <name>Zn(2+)</name>
        <dbReference type="ChEBI" id="CHEBI:29105"/>
        <note>catalytic</note>
    </ligand>
</feature>
<reference evidence="15 16" key="2">
    <citation type="submission" date="2018-11" db="EMBL/GenBank/DDBJ databases">
        <title>Genomic Encyclopedia of Type Strains, Phase IV (KMG-IV): sequencing the most valuable type-strain genomes for metagenomic binning, comparative biology and taxonomic classification.</title>
        <authorList>
            <person name="Goeker M."/>
        </authorList>
    </citation>
    <scope>NUCLEOTIDE SEQUENCE [LARGE SCALE GENOMIC DNA]</scope>
    <source>
        <strain evidence="15 16">DSM 27783</strain>
    </source>
</reference>
<dbReference type="Pfam" id="PF01435">
    <property type="entry name" value="Peptidase_M48"/>
    <property type="match status" value="1"/>
</dbReference>
<dbReference type="Proteomes" id="UP000272781">
    <property type="component" value="Unassembled WGS sequence"/>
</dbReference>
<dbReference type="GO" id="GO:0006508">
    <property type="term" value="P:proteolysis"/>
    <property type="evidence" value="ECO:0007669"/>
    <property type="project" value="UniProtKB-KW"/>
</dbReference>
<feature type="binding site" evidence="12">
    <location>
        <position position="220"/>
    </location>
    <ligand>
        <name>Zn(2+)</name>
        <dbReference type="ChEBI" id="CHEBI:29105"/>
        <note>catalytic</note>
    </ligand>
</feature>
<keyword evidence="8 12" id="KW-0862">Zinc</keyword>
<feature type="active site" evidence="12">
    <location>
        <position position="145"/>
    </location>
</feature>
<accession>A0AAJ4UYL5</accession>
<keyword evidence="17" id="KW-1185">Reference proteome</keyword>
<proteinExistence type="inferred from homology"/>
<dbReference type="EMBL" id="RJVK01000001">
    <property type="protein sequence ID" value="ROR40928.1"/>
    <property type="molecule type" value="Genomic_DNA"/>
</dbReference>
<comment type="cofactor">
    <cofactor evidence="12">
        <name>Zn(2+)</name>
        <dbReference type="ChEBI" id="CHEBI:29105"/>
    </cofactor>
    <text evidence="12">Binds 1 zinc ion per subunit.</text>
</comment>
<evidence type="ECO:0000256" key="6">
    <source>
        <dbReference type="ARBA" id="ARBA00022723"/>
    </source>
</evidence>
<dbReference type="NCBIfam" id="NF003965">
    <property type="entry name" value="PRK05457.1"/>
    <property type="match status" value="1"/>
</dbReference>
<dbReference type="Proteomes" id="UP000298805">
    <property type="component" value="Chromosome"/>
</dbReference>
<evidence type="ECO:0000259" key="13">
    <source>
        <dbReference type="Pfam" id="PF01435"/>
    </source>
</evidence>
<feature type="transmembrane region" description="Helical" evidence="12">
    <location>
        <begin position="191"/>
        <end position="215"/>
    </location>
</feature>
<evidence type="ECO:0000313" key="16">
    <source>
        <dbReference type="Proteomes" id="UP000272781"/>
    </source>
</evidence>
<comment type="subcellular location">
    <subcellularLocation>
        <location evidence="1 12">Cell membrane</location>
        <topology evidence="1 12">Multi-pass membrane protein</topology>
    </subcellularLocation>
</comment>
<keyword evidence="10 12" id="KW-0482">Metalloprotease</keyword>
<organism evidence="15 16">
    <name type="scientific">Caminibacter pacificus</name>
    <dbReference type="NCBI Taxonomy" id="1424653"/>
    <lineage>
        <taxon>Bacteria</taxon>
        <taxon>Pseudomonadati</taxon>
        <taxon>Campylobacterota</taxon>
        <taxon>Epsilonproteobacteria</taxon>
        <taxon>Nautiliales</taxon>
        <taxon>Nautiliaceae</taxon>
        <taxon>Caminibacter</taxon>
    </lineage>
</organism>
<evidence type="ECO:0000313" key="17">
    <source>
        <dbReference type="Proteomes" id="UP000298805"/>
    </source>
</evidence>
<evidence type="ECO:0000313" key="15">
    <source>
        <dbReference type="EMBL" id="ROR40928.1"/>
    </source>
</evidence>
<evidence type="ECO:0000256" key="9">
    <source>
        <dbReference type="ARBA" id="ARBA00022989"/>
    </source>
</evidence>
<feature type="binding site" evidence="12">
    <location>
        <position position="148"/>
    </location>
    <ligand>
        <name>Zn(2+)</name>
        <dbReference type="ChEBI" id="CHEBI:29105"/>
        <note>catalytic</note>
    </ligand>
</feature>
<dbReference type="InterPro" id="IPR050083">
    <property type="entry name" value="HtpX_protease"/>
</dbReference>
<reference evidence="14" key="3">
    <citation type="submission" date="2019-06" db="EMBL/GenBank/DDBJ databases">
        <title>A comparative analysis of the Nautiliaceae.</title>
        <authorList>
            <person name="Grosche A."/>
            <person name="Smedile F."/>
            <person name="Vetriani C."/>
        </authorList>
    </citation>
    <scope>NUCLEOTIDE SEQUENCE</scope>
    <source>
        <strain evidence="14">TB6</strain>
    </source>
</reference>
<keyword evidence="6 12" id="KW-0479">Metal-binding</keyword>
<feature type="transmembrane region" description="Helical" evidence="12">
    <location>
        <begin position="159"/>
        <end position="179"/>
    </location>
</feature>
<gene>
    <name evidence="12 14" type="primary">htpX</name>
    <name evidence="14" type="ORF">C6V80_05090</name>
    <name evidence="15" type="ORF">EDC58_0409</name>
</gene>
<evidence type="ECO:0000256" key="7">
    <source>
        <dbReference type="ARBA" id="ARBA00022801"/>
    </source>
</evidence>
<evidence type="ECO:0000256" key="10">
    <source>
        <dbReference type="ARBA" id="ARBA00023049"/>
    </source>
</evidence>
<keyword evidence="15" id="KW-0346">Stress response</keyword>
<keyword evidence="5 12" id="KW-0812">Transmembrane</keyword>
<dbReference type="Gene3D" id="3.30.2010.10">
    <property type="entry name" value="Metalloproteases ('zincins'), catalytic domain"/>
    <property type="match status" value="1"/>
</dbReference>
<dbReference type="EC" id="3.4.24.-" evidence="12"/>
<dbReference type="GO" id="GO:0005886">
    <property type="term" value="C:plasma membrane"/>
    <property type="evidence" value="ECO:0007669"/>
    <property type="project" value="UniProtKB-SubCell"/>
</dbReference>
<dbReference type="CDD" id="cd07335">
    <property type="entry name" value="M48B_HtpX_like"/>
    <property type="match status" value="1"/>
</dbReference>
<evidence type="ECO:0000256" key="4">
    <source>
        <dbReference type="ARBA" id="ARBA00022670"/>
    </source>
</evidence>
<keyword evidence="3 12" id="KW-1003">Cell membrane</keyword>
<feature type="transmembrane region" description="Helical" evidence="12">
    <location>
        <begin position="37"/>
        <end position="58"/>
    </location>
</feature>
<protein>
    <recommendedName>
        <fullName evidence="12">Protease HtpX homolog</fullName>
        <ecNumber evidence="12">3.4.24.-</ecNumber>
    </recommendedName>
</protein>
<comment type="similarity">
    <text evidence="2 12">Belongs to the peptidase M48B family.</text>
</comment>
<evidence type="ECO:0000256" key="1">
    <source>
        <dbReference type="ARBA" id="ARBA00004651"/>
    </source>
</evidence>
<dbReference type="InterPro" id="IPR001915">
    <property type="entry name" value="Peptidase_M48"/>
</dbReference>
<dbReference type="GO" id="GO:0008270">
    <property type="term" value="F:zinc ion binding"/>
    <property type="evidence" value="ECO:0007669"/>
    <property type="project" value="UniProtKB-UniRule"/>
</dbReference>
<keyword evidence="7 12" id="KW-0378">Hydrolase</keyword>
<evidence type="ECO:0000256" key="8">
    <source>
        <dbReference type="ARBA" id="ARBA00022833"/>
    </source>
</evidence>
<feature type="domain" description="Peptidase M48" evidence="13">
    <location>
        <begin position="80"/>
        <end position="285"/>
    </location>
</feature>
<reference evidence="17" key="1">
    <citation type="submission" date="2018-03" db="EMBL/GenBank/DDBJ databases">
        <title>A comparative analysis of the Nautiliaceae.</title>
        <authorList>
            <person name="Grosche A."/>
            <person name="Smedile F."/>
            <person name="Vetriani C."/>
        </authorList>
    </citation>
    <scope>NUCLEOTIDE SEQUENCE [LARGE SCALE GENOMIC DNA]</scope>
    <source>
        <strain evidence="17">TB6</strain>
    </source>
</reference>
<name>A0AAJ4UYL5_9BACT</name>
<dbReference type="HAMAP" id="MF_00188">
    <property type="entry name" value="Pept_M48_protease_HtpX"/>
    <property type="match status" value="1"/>
</dbReference>
<dbReference type="PANTHER" id="PTHR43221:SF1">
    <property type="entry name" value="PROTEASE HTPX"/>
    <property type="match status" value="1"/>
</dbReference>
<evidence type="ECO:0000256" key="3">
    <source>
        <dbReference type="ARBA" id="ARBA00022475"/>
    </source>
</evidence>